<accession>A0ABR8UQG2</accession>
<dbReference type="EMBL" id="JACSQD010000002">
    <property type="protein sequence ID" value="MBD7994804.1"/>
    <property type="molecule type" value="Genomic_DNA"/>
</dbReference>
<dbReference type="InterPro" id="IPR002860">
    <property type="entry name" value="BNR_rpt"/>
</dbReference>
<dbReference type="CDD" id="cd15482">
    <property type="entry name" value="Sialidase_non-viral"/>
    <property type="match status" value="1"/>
</dbReference>
<evidence type="ECO:0000313" key="1">
    <source>
        <dbReference type="EMBL" id="MBD7994804.1"/>
    </source>
</evidence>
<dbReference type="Proteomes" id="UP000609874">
    <property type="component" value="Unassembled WGS sequence"/>
</dbReference>
<reference evidence="1 2" key="1">
    <citation type="submission" date="2020-08" db="EMBL/GenBank/DDBJ databases">
        <title>A Genomic Blueprint of the Chicken Gut Microbiome.</title>
        <authorList>
            <person name="Gilroy R."/>
            <person name="Ravi A."/>
            <person name="Getino M."/>
            <person name="Pursley I."/>
            <person name="Horton D.L."/>
            <person name="Alikhan N.-F."/>
            <person name="Baker D."/>
            <person name="Gharbi K."/>
            <person name="Hall N."/>
            <person name="Watson M."/>
            <person name="Adriaenssens E.M."/>
            <person name="Foster-Nyarko E."/>
            <person name="Jarju S."/>
            <person name="Secka A."/>
            <person name="Antonio M."/>
            <person name="Oren A."/>
            <person name="Chaudhuri R."/>
            <person name="La Ragione R.M."/>
            <person name="Hildebrand F."/>
            <person name="Pallen M.J."/>
        </authorList>
    </citation>
    <scope>NUCLEOTIDE SEQUENCE [LARGE SCALE GENOMIC DNA]</scope>
    <source>
        <strain evidence="1 2">Sa2CUA1</strain>
    </source>
</reference>
<dbReference type="SUPFAM" id="SSF110296">
    <property type="entry name" value="Oligoxyloglucan reducing end-specific cellobiohydrolase"/>
    <property type="match status" value="1"/>
</dbReference>
<evidence type="ECO:0000313" key="2">
    <source>
        <dbReference type="Proteomes" id="UP000609874"/>
    </source>
</evidence>
<proteinExistence type="predicted"/>
<organism evidence="1 2">
    <name type="scientific">Arthrobacter gallicola</name>
    <dbReference type="NCBI Taxonomy" id="2762225"/>
    <lineage>
        <taxon>Bacteria</taxon>
        <taxon>Bacillati</taxon>
        <taxon>Actinomycetota</taxon>
        <taxon>Actinomycetes</taxon>
        <taxon>Micrococcales</taxon>
        <taxon>Micrococcaceae</taxon>
        <taxon>Arthrobacter</taxon>
    </lineage>
</organism>
<protein>
    <submittedName>
        <fullName evidence="1">Exo-alpha-sialidase</fullName>
    </submittedName>
</protein>
<gene>
    <name evidence="1" type="ORF">H9639_05775</name>
</gene>
<keyword evidence="2" id="KW-1185">Reference proteome</keyword>
<sequence>MTQTEDTVLAIGTRKGLWLARSTDRADWTLSGPHFLMNEVASVALDTRSSPPRILAGLLSSHWGPTVVISDDLGASWSEPEEGAIAFPAAAGESLGRIWQLQPDSADRPGVVWAGCEPISVWKSTDGGSRFELNQGLWDHPHRAEWGAGYGGAAAHTVLPSPVDDTVHVAISSGGVYRSDDGGQSWQARNQGISAYFLPDPNPEFGQCVHKVARDAELPDRLYAQNHHGVYRSDDSGETWTSIADGLPADFGFVMLSHPRSGGTIWTIPLVADGERIPPDGRLAVYRSTDAGDSWTRQDAGLPEAEYNAILRDAAAVDTGDPVGVYFGTRAGDVYASSDEGGSFTLVASNLPDVLCVRAASVPGSMGP</sequence>
<dbReference type="InterPro" id="IPR015943">
    <property type="entry name" value="WD40/YVTN_repeat-like_dom_sf"/>
</dbReference>
<dbReference type="Gene3D" id="2.130.10.10">
    <property type="entry name" value="YVTN repeat-like/Quinoprotein amine dehydrogenase"/>
    <property type="match status" value="1"/>
</dbReference>
<name>A0ABR8UQG2_9MICC</name>
<comment type="caution">
    <text evidence="1">The sequence shown here is derived from an EMBL/GenBank/DDBJ whole genome shotgun (WGS) entry which is preliminary data.</text>
</comment>
<dbReference type="PANTHER" id="PTHR43739">
    <property type="entry name" value="XYLOGLUCANASE (EUROFUNG)"/>
    <property type="match status" value="1"/>
</dbReference>
<dbReference type="InterPro" id="IPR052025">
    <property type="entry name" value="Xyloglucanase_GH74"/>
</dbReference>
<dbReference type="PANTHER" id="PTHR43739:SF5">
    <property type="entry name" value="EXO-ALPHA-SIALIDASE"/>
    <property type="match status" value="1"/>
</dbReference>
<dbReference type="Pfam" id="PF02012">
    <property type="entry name" value="BNR"/>
    <property type="match status" value="1"/>
</dbReference>